<accession>A0ABY7VSP5</accession>
<keyword evidence="1" id="KW-1133">Transmembrane helix</keyword>
<dbReference type="RefSeq" id="WP_274151226.1">
    <property type="nucleotide sequence ID" value="NZ_CP117811.1"/>
</dbReference>
<dbReference type="Proteomes" id="UP001214250">
    <property type="component" value="Chromosome 1"/>
</dbReference>
<feature type="transmembrane region" description="Helical" evidence="1">
    <location>
        <begin position="26"/>
        <end position="44"/>
    </location>
</feature>
<keyword evidence="1" id="KW-0812">Transmembrane</keyword>
<feature type="transmembrane region" description="Helical" evidence="1">
    <location>
        <begin position="56"/>
        <end position="71"/>
    </location>
</feature>
<gene>
    <name evidence="2" type="ORF">PQO03_03740</name>
</gene>
<evidence type="ECO:0000313" key="3">
    <source>
        <dbReference type="Proteomes" id="UP001214250"/>
    </source>
</evidence>
<keyword evidence="3" id="KW-1185">Reference proteome</keyword>
<evidence type="ECO:0000256" key="1">
    <source>
        <dbReference type="SAM" id="Phobius"/>
    </source>
</evidence>
<evidence type="ECO:0000313" key="2">
    <source>
        <dbReference type="EMBL" id="WDE97067.1"/>
    </source>
</evidence>
<organism evidence="2 3">
    <name type="scientific">Lentisphaera profundi</name>
    <dbReference type="NCBI Taxonomy" id="1658616"/>
    <lineage>
        <taxon>Bacteria</taxon>
        <taxon>Pseudomonadati</taxon>
        <taxon>Lentisphaerota</taxon>
        <taxon>Lentisphaeria</taxon>
        <taxon>Lentisphaerales</taxon>
        <taxon>Lentisphaeraceae</taxon>
        <taxon>Lentisphaera</taxon>
    </lineage>
</organism>
<keyword evidence="1" id="KW-0472">Membrane</keyword>
<proteinExistence type="predicted"/>
<reference evidence="2 3" key="1">
    <citation type="submission" date="2023-02" db="EMBL/GenBank/DDBJ databases">
        <title>Genome sequence of Lentisphaera profundi SAORIC-696.</title>
        <authorList>
            <person name="Kim e."/>
            <person name="Cho J.-C."/>
            <person name="Choi A."/>
            <person name="Kang I."/>
        </authorList>
    </citation>
    <scope>NUCLEOTIDE SEQUENCE [LARGE SCALE GENOMIC DNA]</scope>
    <source>
        <strain evidence="2 3">SAORIC-696</strain>
    </source>
</reference>
<feature type="transmembrane region" description="Helical" evidence="1">
    <location>
        <begin position="77"/>
        <end position="96"/>
    </location>
</feature>
<protein>
    <submittedName>
        <fullName evidence="2">Uncharacterized protein</fullName>
    </submittedName>
</protein>
<dbReference type="EMBL" id="CP117811">
    <property type="protein sequence ID" value="WDE97067.1"/>
    <property type="molecule type" value="Genomic_DNA"/>
</dbReference>
<name>A0ABY7VSP5_9BACT</name>
<sequence length="114" mass="13490">MNLKNLIFVLMYLGSFHLWKVLAESYVIYSGLVIFVVWCGLIRFFRKDFINSYERFFYYLIGFDLLIESFLQPLAGYGFYLCALAFAMVIFLYHHFSKNTKCKKCLLTGKDLSE</sequence>